<evidence type="ECO:0000313" key="1">
    <source>
        <dbReference type="EMBL" id="KAG8589474.1"/>
    </source>
</evidence>
<keyword evidence="2" id="KW-1185">Reference proteome</keyword>
<organism evidence="1 2">
    <name type="scientific">Engystomops pustulosus</name>
    <name type="common">Tungara frog</name>
    <name type="synonym">Physalaemus pustulosus</name>
    <dbReference type="NCBI Taxonomy" id="76066"/>
    <lineage>
        <taxon>Eukaryota</taxon>
        <taxon>Metazoa</taxon>
        <taxon>Chordata</taxon>
        <taxon>Craniata</taxon>
        <taxon>Vertebrata</taxon>
        <taxon>Euteleostomi</taxon>
        <taxon>Amphibia</taxon>
        <taxon>Batrachia</taxon>
        <taxon>Anura</taxon>
        <taxon>Neobatrachia</taxon>
        <taxon>Hyloidea</taxon>
        <taxon>Leptodactylidae</taxon>
        <taxon>Leiuperinae</taxon>
        <taxon>Engystomops</taxon>
    </lineage>
</organism>
<accession>A0AAV7CWF1</accession>
<gene>
    <name evidence="1" type="ORF">GDO81_006405</name>
</gene>
<name>A0AAV7CWF1_ENGPU</name>
<proteinExistence type="predicted"/>
<protein>
    <submittedName>
        <fullName evidence="1">Uncharacterized protein</fullName>
    </submittedName>
</protein>
<sequence>MCGLFEVILHSSGSAPPVPPCTKAEVQMLGCCSTKASSTSPGVLACLLIVPSASGHCTDRQLALICHPG</sequence>
<comment type="caution">
    <text evidence="1">The sequence shown here is derived from an EMBL/GenBank/DDBJ whole genome shotgun (WGS) entry which is preliminary data.</text>
</comment>
<evidence type="ECO:0000313" key="2">
    <source>
        <dbReference type="Proteomes" id="UP000824782"/>
    </source>
</evidence>
<dbReference type="AlphaFoldDB" id="A0AAV7CWF1"/>
<reference evidence="1" key="1">
    <citation type="thesis" date="2020" institute="ProQuest LLC" country="789 East Eisenhower Parkway, Ann Arbor, MI, USA">
        <title>Comparative Genomics and Chromosome Evolution.</title>
        <authorList>
            <person name="Mudd A.B."/>
        </authorList>
    </citation>
    <scope>NUCLEOTIDE SEQUENCE</scope>
    <source>
        <strain evidence="1">237g6f4</strain>
        <tissue evidence="1">Blood</tissue>
    </source>
</reference>
<dbReference type="EMBL" id="WNYA01000002">
    <property type="protein sequence ID" value="KAG8589474.1"/>
    <property type="molecule type" value="Genomic_DNA"/>
</dbReference>
<dbReference type="Proteomes" id="UP000824782">
    <property type="component" value="Unassembled WGS sequence"/>
</dbReference>